<organism evidence="6 7">
    <name type="scientific">Actinomadura yumaensis</name>
    <dbReference type="NCBI Taxonomy" id="111807"/>
    <lineage>
        <taxon>Bacteria</taxon>
        <taxon>Bacillati</taxon>
        <taxon>Actinomycetota</taxon>
        <taxon>Actinomycetes</taxon>
        <taxon>Streptosporangiales</taxon>
        <taxon>Thermomonosporaceae</taxon>
        <taxon>Actinomadura</taxon>
    </lineage>
</organism>
<dbReference type="CDD" id="cd00317">
    <property type="entry name" value="cyclophilin"/>
    <property type="match status" value="1"/>
</dbReference>
<gene>
    <name evidence="6" type="ORF">ACFQKB_25275</name>
</gene>
<dbReference type="PANTHER" id="PTHR45625:SF3">
    <property type="entry name" value="PEPTIDYL-PROLYL CIS-TRANS ISOMERASE B-RELATED"/>
    <property type="match status" value="1"/>
</dbReference>
<feature type="domain" description="PPIase cyclophilin-type" evidence="5">
    <location>
        <begin position="112"/>
        <end position="262"/>
    </location>
</feature>
<protein>
    <recommendedName>
        <fullName evidence="2">Peptidyl-prolyl cis-trans isomerase</fullName>
        <shortName evidence="2">PPIase</shortName>
        <ecNumber evidence="2">5.2.1.8</ecNumber>
    </recommendedName>
</protein>
<dbReference type="EMBL" id="JBHSXS010000017">
    <property type="protein sequence ID" value="MFC6883091.1"/>
    <property type="molecule type" value="Genomic_DNA"/>
</dbReference>
<dbReference type="InterPro" id="IPR002130">
    <property type="entry name" value="Cyclophilin-type_PPIase_dom"/>
</dbReference>
<dbReference type="EC" id="5.2.1.8" evidence="2"/>
<dbReference type="PANTHER" id="PTHR45625">
    <property type="entry name" value="PEPTIDYL-PROLYL CIS-TRANS ISOMERASE-RELATED"/>
    <property type="match status" value="1"/>
</dbReference>
<sequence length="265" mass="27369">MAGKDRKKQLARQRYERQEQRRQAQAARARRMKVIGSAVGVAVIAAAGVGIAVFAGKDDKSKADGPDAAATPSAKPGECAYTPKAGEAGAPKDLGTPPVKPAYNGPVKATIETSQGDIGLELDGAKAPCAVNSFAFLAKKDFWKKTSCHRLSASEGLKMLQCGDPTGTGSGGPGYQFANENTEGAKYGKGTLAMANAGPGTNGSQFFLVYGDSQLSPDYTVFGKITSGLDDLDKVAKGGIDKPGQDGTGQPKKKVTIQDVSIAGK</sequence>
<evidence type="ECO:0000259" key="5">
    <source>
        <dbReference type="PROSITE" id="PS50072"/>
    </source>
</evidence>
<name>A0ABW2CQ80_9ACTN</name>
<keyword evidence="7" id="KW-1185">Reference proteome</keyword>
<feature type="region of interest" description="Disordered" evidence="3">
    <location>
        <begin position="1"/>
        <end position="28"/>
    </location>
</feature>
<keyword evidence="4" id="KW-1133">Transmembrane helix</keyword>
<evidence type="ECO:0000256" key="2">
    <source>
        <dbReference type="RuleBase" id="RU363019"/>
    </source>
</evidence>
<comment type="similarity">
    <text evidence="2">Belongs to the cyclophilin-type PPIase family.</text>
</comment>
<keyword evidence="4" id="KW-0812">Transmembrane</keyword>
<dbReference type="RefSeq" id="WP_160825342.1">
    <property type="nucleotide sequence ID" value="NZ_JBHSXS010000017.1"/>
</dbReference>
<keyword evidence="2" id="KW-0697">Rotamase</keyword>
<keyword evidence="2 6" id="KW-0413">Isomerase</keyword>
<evidence type="ECO:0000256" key="4">
    <source>
        <dbReference type="SAM" id="Phobius"/>
    </source>
</evidence>
<dbReference type="InterPro" id="IPR044666">
    <property type="entry name" value="Cyclophilin_A-like"/>
</dbReference>
<evidence type="ECO:0000256" key="3">
    <source>
        <dbReference type="SAM" id="MobiDB-lite"/>
    </source>
</evidence>
<feature type="transmembrane region" description="Helical" evidence="4">
    <location>
        <begin position="34"/>
        <end position="55"/>
    </location>
</feature>
<evidence type="ECO:0000313" key="6">
    <source>
        <dbReference type="EMBL" id="MFC6883091.1"/>
    </source>
</evidence>
<reference evidence="7" key="1">
    <citation type="journal article" date="2019" name="Int. J. Syst. Evol. Microbiol.">
        <title>The Global Catalogue of Microorganisms (GCM) 10K type strain sequencing project: providing services to taxonomists for standard genome sequencing and annotation.</title>
        <authorList>
            <consortium name="The Broad Institute Genomics Platform"/>
            <consortium name="The Broad Institute Genome Sequencing Center for Infectious Disease"/>
            <person name="Wu L."/>
            <person name="Ma J."/>
        </authorList>
    </citation>
    <scope>NUCLEOTIDE SEQUENCE [LARGE SCALE GENOMIC DNA]</scope>
    <source>
        <strain evidence="7">JCM 3369</strain>
    </source>
</reference>
<evidence type="ECO:0000313" key="7">
    <source>
        <dbReference type="Proteomes" id="UP001596380"/>
    </source>
</evidence>
<dbReference type="InterPro" id="IPR029000">
    <property type="entry name" value="Cyclophilin-like_dom_sf"/>
</dbReference>
<dbReference type="SUPFAM" id="SSF50891">
    <property type="entry name" value="Cyclophilin-like"/>
    <property type="match status" value="1"/>
</dbReference>
<dbReference type="PROSITE" id="PS50072">
    <property type="entry name" value="CSA_PPIASE_2"/>
    <property type="match status" value="1"/>
</dbReference>
<dbReference type="PRINTS" id="PR00153">
    <property type="entry name" value="CSAPPISMRASE"/>
</dbReference>
<accession>A0ABW2CQ80</accession>
<evidence type="ECO:0000256" key="1">
    <source>
        <dbReference type="ARBA" id="ARBA00002388"/>
    </source>
</evidence>
<feature type="compositionally biased region" description="Basic and acidic residues" evidence="3">
    <location>
        <begin position="13"/>
        <end position="22"/>
    </location>
</feature>
<comment type="function">
    <text evidence="1 2">PPIases accelerate the folding of proteins. It catalyzes the cis-trans isomerization of proline imidic peptide bonds in oligopeptides.</text>
</comment>
<feature type="compositionally biased region" description="Basic residues" evidence="3">
    <location>
        <begin position="1"/>
        <end position="11"/>
    </location>
</feature>
<keyword evidence="4" id="KW-0472">Membrane</keyword>
<proteinExistence type="inferred from homology"/>
<dbReference type="GO" id="GO:0003755">
    <property type="term" value="F:peptidyl-prolyl cis-trans isomerase activity"/>
    <property type="evidence" value="ECO:0007669"/>
    <property type="project" value="UniProtKB-EC"/>
</dbReference>
<feature type="region of interest" description="Disordered" evidence="3">
    <location>
        <begin position="236"/>
        <end position="265"/>
    </location>
</feature>
<dbReference type="Gene3D" id="2.40.100.10">
    <property type="entry name" value="Cyclophilin-like"/>
    <property type="match status" value="1"/>
</dbReference>
<dbReference type="Pfam" id="PF00160">
    <property type="entry name" value="Pro_isomerase"/>
    <property type="match status" value="1"/>
</dbReference>
<dbReference type="Proteomes" id="UP001596380">
    <property type="component" value="Unassembled WGS sequence"/>
</dbReference>
<comment type="catalytic activity">
    <reaction evidence="2">
        <text>[protein]-peptidylproline (omega=180) = [protein]-peptidylproline (omega=0)</text>
        <dbReference type="Rhea" id="RHEA:16237"/>
        <dbReference type="Rhea" id="RHEA-COMP:10747"/>
        <dbReference type="Rhea" id="RHEA-COMP:10748"/>
        <dbReference type="ChEBI" id="CHEBI:83833"/>
        <dbReference type="ChEBI" id="CHEBI:83834"/>
        <dbReference type="EC" id="5.2.1.8"/>
    </reaction>
</comment>
<comment type="caution">
    <text evidence="6">The sequence shown here is derived from an EMBL/GenBank/DDBJ whole genome shotgun (WGS) entry which is preliminary data.</text>
</comment>
<feature type="region of interest" description="Disordered" evidence="3">
    <location>
        <begin position="59"/>
        <end position="98"/>
    </location>
</feature>